<feature type="binding site" evidence="3">
    <location>
        <position position="138"/>
    </location>
    <ligand>
        <name>substrate</name>
    </ligand>
</feature>
<dbReference type="OrthoDB" id="272794at2"/>
<dbReference type="SUPFAM" id="SSF63829">
    <property type="entry name" value="Calcium-dependent phosphotriesterase"/>
    <property type="match status" value="1"/>
</dbReference>
<comment type="caution">
    <text evidence="6">The sequence shown here is derived from an EMBL/GenBank/DDBJ whole genome shotgun (WGS) entry which is preliminary data.</text>
</comment>
<gene>
    <name evidence="6" type="ORF">RSSM_03249</name>
</gene>
<comment type="cofactor">
    <cofactor evidence="3">
        <name>Zn(2+)</name>
        <dbReference type="ChEBI" id="CHEBI:29105"/>
    </cofactor>
    <text evidence="3">Binds 1 divalent metal cation per subunit.</text>
</comment>
<dbReference type="InterPro" id="IPR013658">
    <property type="entry name" value="SGL"/>
</dbReference>
<evidence type="ECO:0000313" key="6">
    <source>
        <dbReference type="EMBL" id="EMI55302.1"/>
    </source>
</evidence>
<dbReference type="Proteomes" id="UP000011885">
    <property type="component" value="Unassembled WGS sequence"/>
</dbReference>
<name>M5U1H3_9BACT</name>
<feature type="binding site" evidence="3">
    <location>
        <position position="241"/>
    </location>
    <ligand>
        <name>a divalent metal cation</name>
        <dbReference type="ChEBI" id="CHEBI:60240"/>
    </ligand>
</feature>
<keyword evidence="7" id="KW-1185">Reference proteome</keyword>
<dbReference type="PANTHER" id="PTHR47572:SF4">
    <property type="entry name" value="LACTONASE DRP35"/>
    <property type="match status" value="1"/>
</dbReference>
<dbReference type="RefSeq" id="WP_008680167.1">
    <property type="nucleotide sequence ID" value="NZ_ANOH01000220.1"/>
</dbReference>
<protein>
    <submittedName>
        <fullName evidence="6">Gluconolactonase</fullName>
    </submittedName>
</protein>
<feature type="chain" id="PRO_5004073118" evidence="4">
    <location>
        <begin position="25"/>
        <end position="313"/>
    </location>
</feature>
<keyword evidence="3" id="KW-0479">Metal-binding</keyword>
<dbReference type="GO" id="GO:0046872">
    <property type="term" value="F:metal ion binding"/>
    <property type="evidence" value="ECO:0007669"/>
    <property type="project" value="UniProtKB-KW"/>
</dbReference>
<feature type="domain" description="SMP-30/Gluconolactonase/LRE-like region" evidence="5">
    <location>
        <begin position="51"/>
        <end position="295"/>
    </location>
</feature>
<keyword evidence="4" id="KW-0732">Signal</keyword>
<evidence type="ECO:0000256" key="4">
    <source>
        <dbReference type="SAM" id="SignalP"/>
    </source>
</evidence>
<feature type="active site" description="Proton donor/acceptor" evidence="2">
    <location>
        <position position="241"/>
    </location>
</feature>
<dbReference type="PRINTS" id="PR01790">
    <property type="entry name" value="SMP30FAMILY"/>
</dbReference>
<evidence type="ECO:0000256" key="1">
    <source>
        <dbReference type="ARBA" id="ARBA00022801"/>
    </source>
</evidence>
<accession>M5U1H3</accession>
<dbReference type="Pfam" id="PF08450">
    <property type="entry name" value="SGL"/>
    <property type="match status" value="1"/>
</dbReference>
<organism evidence="6 7">
    <name type="scientific">Rhodopirellula sallentina SM41</name>
    <dbReference type="NCBI Taxonomy" id="1263870"/>
    <lineage>
        <taxon>Bacteria</taxon>
        <taxon>Pseudomonadati</taxon>
        <taxon>Planctomycetota</taxon>
        <taxon>Planctomycetia</taxon>
        <taxon>Pirellulales</taxon>
        <taxon>Pirellulaceae</taxon>
        <taxon>Rhodopirellula</taxon>
    </lineage>
</organism>
<reference evidence="6 7" key="1">
    <citation type="journal article" date="2013" name="Mar. Genomics">
        <title>Expression of sulfatases in Rhodopirellula baltica and the diversity of sulfatases in the genus Rhodopirellula.</title>
        <authorList>
            <person name="Wegner C.E."/>
            <person name="Richter-Heitmann T."/>
            <person name="Klindworth A."/>
            <person name="Klockow C."/>
            <person name="Richter M."/>
            <person name="Achstetter T."/>
            <person name="Glockner F.O."/>
            <person name="Harder J."/>
        </authorList>
    </citation>
    <scope>NUCLEOTIDE SEQUENCE [LARGE SCALE GENOMIC DNA]</scope>
    <source>
        <strain evidence="6 7">SM41</strain>
    </source>
</reference>
<dbReference type="EMBL" id="ANOH01000220">
    <property type="protein sequence ID" value="EMI55302.1"/>
    <property type="molecule type" value="Genomic_DNA"/>
</dbReference>
<evidence type="ECO:0000256" key="2">
    <source>
        <dbReference type="PIRSR" id="PIRSR605511-1"/>
    </source>
</evidence>
<dbReference type="PANTHER" id="PTHR47572">
    <property type="entry name" value="LIPOPROTEIN-RELATED"/>
    <property type="match status" value="1"/>
</dbReference>
<evidence type="ECO:0000313" key="7">
    <source>
        <dbReference type="Proteomes" id="UP000011885"/>
    </source>
</evidence>
<dbReference type="InterPro" id="IPR051262">
    <property type="entry name" value="SMP-30/CGR1_Lactonase"/>
</dbReference>
<dbReference type="AlphaFoldDB" id="M5U1H3"/>
<dbReference type="GO" id="GO:0016787">
    <property type="term" value="F:hydrolase activity"/>
    <property type="evidence" value="ECO:0007669"/>
    <property type="project" value="UniProtKB-KW"/>
</dbReference>
<keyword evidence="3" id="KW-0862">Zinc</keyword>
<sequence>MLNRCLLSAVVFVIAAGICGESLAETDTATVKKKTIQPLGPIERFATGFQFTEGPAVMSDGKLYFTDIPNNAIQSFDSSGFLSLFTGESNHANGLWPLSDDKLLACEMDGAVVRYNLADGSREVLVDEYEGVRFNACNDLVVDRLGGIYFTDPHYRAPTPLPQKVRAVYYLSSEGEVRRLTGDLNAPNGIGLSLDEKTLYVIPSMQSEMLAFDIDEPGKLSNQREFCVLEQPEGVQGTGGDGMAVDVEGNLYITTHLGVQIFSPSGEALGTVAFPERSCNVTFGGDDFKTMIVTAQTSVYVVPMPIAGSRRGM</sequence>
<evidence type="ECO:0000256" key="3">
    <source>
        <dbReference type="PIRSR" id="PIRSR605511-2"/>
    </source>
</evidence>
<dbReference type="InterPro" id="IPR011042">
    <property type="entry name" value="6-blade_b-propeller_TolB-like"/>
</dbReference>
<feature type="binding site" evidence="3">
    <location>
        <position position="53"/>
    </location>
    <ligand>
        <name>a divalent metal cation</name>
        <dbReference type="ChEBI" id="CHEBI:60240"/>
    </ligand>
</feature>
<dbReference type="Gene3D" id="2.120.10.30">
    <property type="entry name" value="TolB, C-terminal domain"/>
    <property type="match status" value="1"/>
</dbReference>
<proteinExistence type="predicted"/>
<dbReference type="InterPro" id="IPR005511">
    <property type="entry name" value="SMP-30"/>
</dbReference>
<evidence type="ECO:0000259" key="5">
    <source>
        <dbReference type="Pfam" id="PF08450"/>
    </source>
</evidence>
<keyword evidence="1" id="KW-0378">Hydrolase</keyword>
<feature type="signal peptide" evidence="4">
    <location>
        <begin position="1"/>
        <end position="24"/>
    </location>
</feature>
<feature type="binding site" evidence="3">
    <location>
        <position position="188"/>
    </location>
    <ligand>
        <name>a divalent metal cation</name>
        <dbReference type="ChEBI" id="CHEBI:60240"/>
    </ligand>
</feature>
<dbReference type="PATRIC" id="fig|1263870.3.peg.3454"/>